<organism evidence="5 6">
    <name type="scientific">Escherichia coli</name>
    <dbReference type="NCBI Taxonomy" id="562"/>
    <lineage>
        <taxon>Bacteria</taxon>
        <taxon>Pseudomonadati</taxon>
        <taxon>Pseudomonadota</taxon>
        <taxon>Gammaproteobacteria</taxon>
        <taxon>Enterobacterales</taxon>
        <taxon>Enterobacteriaceae</taxon>
        <taxon>Escherichia</taxon>
    </lineage>
</organism>
<evidence type="ECO:0000256" key="3">
    <source>
        <dbReference type="ARBA" id="ARBA00023172"/>
    </source>
</evidence>
<dbReference type="GO" id="GO:0006313">
    <property type="term" value="P:DNA transposition"/>
    <property type="evidence" value="ECO:0007669"/>
    <property type="project" value="InterPro"/>
</dbReference>
<name>A0A2U2UYX3_ECOLX</name>
<comment type="similarity">
    <text evidence="1">Belongs to the transposase 8 family.</text>
</comment>
<reference evidence="5 6" key="1">
    <citation type="submission" date="2018-04" db="EMBL/GenBank/DDBJ databases">
        <title>Draft Genomic Sequencing Of Potential Extraintestinal Pathogenic Escherichia coli B8S56 Isolated from Retail Chicken Skin.</title>
        <authorList>
            <person name="Xu A."/>
            <person name="Tilman S."/>
            <person name="Wisser-Parker K."/>
            <person name="Scullen O.J."/>
            <person name="Sommers C."/>
        </authorList>
    </citation>
    <scope>NUCLEOTIDE SEQUENCE [LARGE SCALE GENOMIC DNA]</scope>
    <source>
        <strain evidence="5 6">B8S56</strain>
    </source>
</reference>
<dbReference type="InterPro" id="IPR036397">
    <property type="entry name" value="RNaseH_sf"/>
</dbReference>
<feature type="domain" description="Integrase catalytic" evidence="4">
    <location>
        <begin position="218"/>
        <end position="381"/>
    </location>
</feature>
<dbReference type="InterPro" id="IPR012337">
    <property type="entry name" value="RNaseH-like_sf"/>
</dbReference>
<dbReference type="GO" id="GO:0004803">
    <property type="term" value="F:transposase activity"/>
    <property type="evidence" value="ECO:0007669"/>
    <property type="project" value="InterPro"/>
</dbReference>
<dbReference type="Gene3D" id="1.10.10.10">
    <property type="entry name" value="Winged helix-like DNA-binding domain superfamily/Winged helix DNA-binding domain"/>
    <property type="match status" value="1"/>
</dbReference>
<gene>
    <name evidence="5" type="ORF">DD762_24160</name>
</gene>
<keyword evidence="3" id="KW-0233">DNA recombination</keyword>
<dbReference type="Pfam" id="PF13333">
    <property type="entry name" value="rve_2"/>
    <property type="match status" value="1"/>
</dbReference>
<dbReference type="SUPFAM" id="SSF53098">
    <property type="entry name" value="Ribonuclease H-like"/>
    <property type="match status" value="1"/>
</dbReference>
<dbReference type="Gene3D" id="3.30.420.10">
    <property type="entry name" value="Ribonuclease H-like superfamily/Ribonuclease H"/>
    <property type="match status" value="1"/>
</dbReference>
<dbReference type="PANTHER" id="PTHR46889">
    <property type="entry name" value="TRANSPOSASE INSF FOR INSERTION SEQUENCE IS3B-RELATED"/>
    <property type="match status" value="1"/>
</dbReference>
<evidence type="ECO:0000256" key="1">
    <source>
        <dbReference type="ARBA" id="ARBA00009964"/>
    </source>
</evidence>
<dbReference type="AlphaFoldDB" id="A0A2U2UYX3"/>
<accession>A0A2U2UYX3</accession>
<dbReference type="GO" id="GO:0003677">
    <property type="term" value="F:DNA binding"/>
    <property type="evidence" value="ECO:0007669"/>
    <property type="project" value="InterPro"/>
</dbReference>
<dbReference type="SUPFAM" id="SSF46689">
    <property type="entry name" value="Homeodomain-like"/>
    <property type="match status" value="1"/>
</dbReference>
<dbReference type="PROSITE" id="PS50994">
    <property type="entry name" value="INTEGRASE"/>
    <property type="match status" value="1"/>
</dbReference>
<sequence length="385" mass="44371">MSRKTQRYSKEFKAEAVRTVLENQLSISEGASRLSLPEGTLGQWVTAARKGLGTLGSRTVAELESEILQLRKALNEARLERDIFKKSNSVFCTGVAEKYALIEQWRQQFPIEAMCQVFGVSRSGYYNWVQHDPSDRKQSDERLKLEIKVAHISTRETYGTRRLQTELAENGIIVGRDRLARLRKELRLRCKQKRKFRVTTNSSHNLPVAPNLLNQTFAPTVPNQVWVADLTYVATQEGWLYLAGIKDVYTCEIVGYAMGERMTKELTGKAMFMALRSQRPPAGLIHHSDRGSQYCAYDYRVIQEQFGLKISMSRKGNCYDNAPMESFWGTLKNESLSHYRFNSRDEAISVIREYIEIFYNRQRRHSRLGNISPAAFREKYHQMAA</sequence>
<dbReference type="InterPro" id="IPR036388">
    <property type="entry name" value="WH-like_DNA-bd_sf"/>
</dbReference>
<dbReference type="GO" id="GO:0015074">
    <property type="term" value="P:DNA integration"/>
    <property type="evidence" value="ECO:0007669"/>
    <property type="project" value="InterPro"/>
</dbReference>
<dbReference type="Pfam" id="PF13276">
    <property type="entry name" value="HTH_21"/>
    <property type="match status" value="1"/>
</dbReference>
<dbReference type="EMBL" id="QEMT01000065">
    <property type="protein sequence ID" value="PWH56208.1"/>
    <property type="molecule type" value="Genomic_DNA"/>
</dbReference>
<evidence type="ECO:0000313" key="5">
    <source>
        <dbReference type="EMBL" id="PWH56208.1"/>
    </source>
</evidence>
<dbReference type="PANTHER" id="PTHR46889:SF4">
    <property type="entry name" value="TRANSPOSASE INSO FOR INSERTION SEQUENCE ELEMENT IS911B-RELATED"/>
    <property type="match status" value="1"/>
</dbReference>
<dbReference type="InterPro" id="IPR009057">
    <property type="entry name" value="Homeodomain-like_sf"/>
</dbReference>
<dbReference type="InterPro" id="IPR002514">
    <property type="entry name" value="Transposase_8"/>
</dbReference>
<dbReference type="InterPro" id="IPR048020">
    <property type="entry name" value="Transpos_IS3"/>
</dbReference>
<dbReference type="Pfam" id="PF01527">
    <property type="entry name" value="HTH_Tnp_1"/>
    <property type="match status" value="1"/>
</dbReference>
<evidence type="ECO:0000256" key="2">
    <source>
        <dbReference type="ARBA" id="ARBA00022578"/>
    </source>
</evidence>
<dbReference type="Pfam" id="PF00665">
    <property type="entry name" value="rve"/>
    <property type="match status" value="1"/>
</dbReference>
<evidence type="ECO:0000259" key="4">
    <source>
        <dbReference type="PROSITE" id="PS50994"/>
    </source>
</evidence>
<dbReference type="InterPro" id="IPR025948">
    <property type="entry name" value="HTH-like_dom"/>
</dbReference>
<dbReference type="Proteomes" id="UP000245761">
    <property type="component" value="Unassembled WGS sequence"/>
</dbReference>
<proteinExistence type="inferred from homology"/>
<dbReference type="NCBIfam" id="NF033516">
    <property type="entry name" value="transpos_IS3"/>
    <property type="match status" value="1"/>
</dbReference>
<evidence type="ECO:0000313" key="6">
    <source>
        <dbReference type="Proteomes" id="UP000245761"/>
    </source>
</evidence>
<dbReference type="InterPro" id="IPR050900">
    <property type="entry name" value="Transposase_IS3/IS150/IS904"/>
</dbReference>
<dbReference type="InterPro" id="IPR001584">
    <property type="entry name" value="Integrase_cat-core"/>
</dbReference>
<keyword evidence="2" id="KW-0815">Transposition</keyword>
<dbReference type="RefSeq" id="WP_109336639.1">
    <property type="nucleotide sequence ID" value="NZ_QEMT01000065.1"/>
</dbReference>
<comment type="caution">
    <text evidence="5">The sequence shown here is derived from an EMBL/GenBank/DDBJ whole genome shotgun (WGS) entry which is preliminary data.</text>
</comment>
<protein>
    <submittedName>
        <fullName evidence="5">IS3 family transposase</fullName>
    </submittedName>
</protein>